<gene>
    <name evidence="1" type="ORF">GQ588_10725</name>
</gene>
<evidence type="ECO:0008006" key="3">
    <source>
        <dbReference type="Google" id="ProtNLM"/>
    </source>
</evidence>
<protein>
    <recommendedName>
        <fullName evidence="3">Stage 0 sporulation protein A homolog</fullName>
    </recommendedName>
</protein>
<organism evidence="1 2">
    <name type="scientific">Dehalobacter restrictus</name>
    <dbReference type="NCBI Taxonomy" id="55583"/>
    <lineage>
        <taxon>Bacteria</taxon>
        <taxon>Bacillati</taxon>
        <taxon>Bacillota</taxon>
        <taxon>Clostridia</taxon>
        <taxon>Eubacteriales</taxon>
        <taxon>Desulfitobacteriaceae</taxon>
        <taxon>Dehalobacter</taxon>
    </lineage>
</organism>
<dbReference type="EMBL" id="CP046996">
    <property type="protein sequence ID" value="QHA01071.1"/>
    <property type="molecule type" value="Genomic_DNA"/>
</dbReference>
<accession>A0A857DK29</accession>
<sequence length="168" mass="19872">MKIEVKNTSSIRVLILSDRLMEKAQELADYMTSTGVQVVALTTSKEQALIFCDERIDFLIIAGYLKNRQNYGIIEECRNRRLPVITVQWAMLDSLISDYCRTYKIPLRFERTLPMDEFILFLRQHRPSHMILPYEDKSAIQQDFKPADRHKKILISRIRTFLQHCLYS</sequence>
<dbReference type="AlphaFoldDB" id="A0A857DK29"/>
<proteinExistence type="predicted"/>
<reference evidence="1 2" key="1">
    <citation type="submission" date="2019-12" db="EMBL/GenBank/DDBJ databases">
        <title>Sequence classification of anaerobic respiratory reductive dehalogenases: First we see many, then we see few.</title>
        <authorList>
            <person name="Molenda O."/>
            <person name="Puentes Jacome L.A."/>
            <person name="Cao X."/>
            <person name="Nesbo C.L."/>
            <person name="Tang S."/>
            <person name="Morson N."/>
            <person name="Patron J."/>
            <person name="Lomheim L."/>
            <person name="Wishart D.S."/>
            <person name="Edwards E.A."/>
        </authorList>
    </citation>
    <scope>NUCLEOTIDE SEQUENCE [LARGE SCALE GENOMIC DNA]</scope>
    <source>
        <strain evidence="1 2">12DCA</strain>
    </source>
</reference>
<evidence type="ECO:0000313" key="2">
    <source>
        <dbReference type="Proteomes" id="UP000430508"/>
    </source>
</evidence>
<dbReference type="RefSeq" id="WP_158208423.1">
    <property type="nucleotide sequence ID" value="NZ_CP046996.1"/>
</dbReference>
<dbReference type="Proteomes" id="UP000430508">
    <property type="component" value="Chromosome"/>
</dbReference>
<evidence type="ECO:0000313" key="1">
    <source>
        <dbReference type="EMBL" id="QHA01071.1"/>
    </source>
</evidence>
<name>A0A857DK29_9FIRM</name>